<gene>
    <name evidence="1" type="ORF">QF035_000606</name>
</gene>
<keyword evidence="2" id="KW-1185">Reference proteome</keyword>
<dbReference type="Proteomes" id="UP001230328">
    <property type="component" value="Unassembled WGS sequence"/>
</dbReference>
<comment type="caution">
    <text evidence="1">The sequence shown here is derived from an EMBL/GenBank/DDBJ whole genome shotgun (WGS) entry which is preliminary data.</text>
</comment>
<dbReference type="RefSeq" id="WP_307517942.1">
    <property type="nucleotide sequence ID" value="NZ_JAUSZI010000002.1"/>
</dbReference>
<protein>
    <submittedName>
        <fullName evidence="1">Uncharacterized protein</fullName>
    </submittedName>
</protein>
<accession>A0ABU0SHI8</accession>
<evidence type="ECO:0000313" key="1">
    <source>
        <dbReference type="EMBL" id="MDQ1023024.1"/>
    </source>
</evidence>
<proteinExistence type="predicted"/>
<sequence length="103" mass="11257">MTESAPTIHCELGRITALRSWPTPVIRVPCRPLLAGECGGCVARKANTSELIFDQIVPQAVSCHSILQDDSIEVGKFETFEAAVRLFDLQQPDITLMTTSANQ</sequence>
<reference evidence="1 2" key="1">
    <citation type="submission" date="2023-07" db="EMBL/GenBank/DDBJ databases">
        <title>Comparative genomics of wheat-associated soil bacteria to identify genetic determinants of phenazine resistance.</title>
        <authorList>
            <person name="Mouncey N."/>
        </authorList>
    </citation>
    <scope>NUCLEOTIDE SEQUENCE [LARGE SCALE GENOMIC DNA]</scope>
    <source>
        <strain evidence="1 2">V2I4</strain>
    </source>
</reference>
<evidence type="ECO:0000313" key="2">
    <source>
        <dbReference type="Proteomes" id="UP001230328"/>
    </source>
</evidence>
<organism evidence="1 2">
    <name type="scientific">Streptomyces umbrinus</name>
    <dbReference type="NCBI Taxonomy" id="67370"/>
    <lineage>
        <taxon>Bacteria</taxon>
        <taxon>Bacillati</taxon>
        <taxon>Actinomycetota</taxon>
        <taxon>Actinomycetes</taxon>
        <taxon>Kitasatosporales</taxon>
        <taxon>Streptomycetaceae</taxon>
        <taxon>Streptomyces</taxon>
        <taxon>Streptomyces phaeochromogenes group</taxon>
    </lineage>
</organism>
<dbReference type="EMBL" id="JAUSZI010000002">
    <property type="protein sequence ID" value="MDQ1023024.1"/>
    <property type="molecule type" value="Genomic_DNA"/>
</dbReference>
<name>A0ABU0SHI8_9ACTN</name>